<dbReference type="Gene3D" id="3.20.20.80">
    <property type="entry name" value="Glycosidases"/>
    <property type="match status" value="1"/>
</dbReference>
<dbReference type="RefSeq" id="WP_007747510.1">
    <property type="nucleotide sequence ID" value="NZ_CABIXA010000009.1"/>
</dbReference>
<dbReference type="PROSITE" id="PS51257">
    <property type="entry name" value="PROKAR_LIPOPROTEIN"/>
    <property type="match status" value="1"/>
</dbReference>
<dbReference type="InterPro" id="IPR039743">
    <property type="entry name" value="6GAL/EXGAL"/>
</dbReference>
<keyword evidence="1" id="KW-0732">Signal</keyword>
<accession>A0A174F6I5</accession>
<evidence type="ECO:0000256" key="1">
    <source>
        <dbReference type="SAM" id="SignalP"/>
    </source>
</evidence>
<dbReference type="PANTHER" id="PTHR42767">
    <property type="entry name" value="ENDO-BETA-1,6-GALACTANASE"/>
    <property type="match status" value="1"/>
</dbReference>
<evidence type="ECO:0000259" key="2">
    <source>
        <dbReference type="Pfam" id="PF14587"/>
    </source>
</evidence>
<evidence type="ECO:0000313" key="5">
    <source>
        <dbReference type="EMBL" id="KAA5258769.1"/>
    </source>
</evidence>
<dbReference type="Proteomes" id="UP000095517">
    <property type="component" value="Unassembled WGS sequence"/>
</dbReference>
<feature type="domain" description="Endo-beta-1,6-galactanase-like" evidence="2">
    <location>
        <begin position="42"/>
        <end position="395"/>
    </location>
</feature>
<dbReference type="EMBL" id="VWAK01000007">
    <property type="protein sequence ID" value="KAA5231213.1"/>
    <property type="molecule type" value="Genomic_DNA"/>
</dbReference>
<evidence type="ECO:0000313" key="6">
    <source>
        <dbReference type="Proteomes" id="UP000095517"/>
    </source>
</evidence>
<protein>
    <submittedName>
        <fullName evidence="3">Beta-glycosidase</fullName>
    </submittedName>
</protein>
<dbReference type="Pfam" id="PF14587">
    <property type="entry name" value="Glyco_hydr_30_2"/>
    <property type="match status" value="1"/>
</dbReference>
<dbReference type="GO" id="GO:0004553">
    <property type="term" value="F:hydrolase activity, hydrolyzing O-glycosyl compounds"/>
    <property type="evidence" value="ECO:0007669"/>
    <property type="project" value="InterPro"/>
</dbReference>
<dbReference type="Proteomes" id="UP000440198">
    <property type="component" value="Unassembled WGS sequence"/>
</dbReference>
<evidence type="ECO:0000313" key="7">
    <source>
        <dbReference type="Proteomes" id="UP000421791"/>
    </source>
</evidence>
<sequence length="531" mass="60164">MKNKYILLGLSCLAALCSCSDDKAFEPDYLPKITSDHAMTSTVNVADKHQVIDGFASSDAWTMDYIGKYWSNNAKEGIAKLLFSQKIERGNPEGIGLSMWRVNLGGGTAEQGEASGITDKTRRVECFLTQNGTYDWNKSSGQQYFMQKAKEYGCNNFVLFSNTPPVQFTVNGKGSGDWWNNNLREDCFDDFADFLATVAKHFSDNGYNISYISPLNEPQYSWGGDGQEGCSWQHVHVAKMARALNESLKTKGPENTMMLLAEAAKVPYLYTTDDSWADRANVIPTYFKSDSEHYLGDLERMPKLICAHSYWWDKTWDVLFDSRTKARAEADKYGLKLYQTEWSMLGEGYEDYENYDQATYMDLALSMAKVLHHDLVTASMNSWAYWTTASQEVYSQKSRFYMIRLIPTGGDYGNIADGGTYESSKNLWVLGNYSLFVRPGYHRVDLNIPEGDKKFFGSAYISPEEDKLVVVYTNINDESIQMETSIEGLNKQVVSMRQYVTSSTSNLNEVDEYLKGYIPAKSVVTMVYDLK</sequence>
<dbReference type="GeneID" id="92990224"/>
<evidence type="ECO:0000313" key="3">
    <source>
        <dbReference type="EMBL" id="CUO45157.1"/>
    </source>
</evidence>
<dbReference type="Gene3D" id="2.60.40.1180">
    <property type="entry name" value="Golgi alpha-mannosidase II"/>
    <property type="match status" value="1"/>
</dbReference>
<feature type="chain" id="PRO_5044549874" evidence="1">
    <location>
        <begin position="21"/>
        <end position="531"/>
    </location>
</feature>
<dbReference type="PANTHER" id="PTHR42767:SF1">
    <property type="entry name" value="ENDO-BETA-1,6-GALACTANASE-LIKE DOMAIN-CONTAINING PROTEIN"/>
    <property type="match status" value="1"/>
</dbReference>
<dbReference type="InterPro" id="IPR017853">
    <property type="entry name" value="GH"/>
</dbReference>
<proteinExistence type="predicted"/>
<dbReference type="InterPro" id="IPR013780">
    <property type="entry name" value="Glyco_hydro_b"/>
</dbReference>
<reference evidence="7 8" key="2">
    <citation type="journal article" date="2019" name="Nat. Med.">
        <title>A library of human gut bacterial isolates paired with longitudinal multiomics data enables mechanistic microbiome research.</title>
        <authorList>
            <person name="Poyet M."/>
            <person name="Groussin M."/>
            <person name="Gibbons S.M."/>
            <person name="Avila-Pacheco J."/>
            <person name="Jiang X."/>
            <person name="Kearney S.M."/>
            <person name="Perrotta A.R."/>
            <person name="Berdy B."/>
            <person name="Zhao S."/>
            <person name="Lieberman T.D."/>
            <person name="Swanson P.K."/>
            <person name="Smith M."/>
            <person name="Roesemann S."/>
            <person name="Alexander J.E."/>
            <person name="Rich S.A."/>
            <person name="Livny J."/>
            <person name="Vlamakis H."/>
            <person name="Clish C."/>
            <person name="Bullock K."/>
            <person name="Deik A."/>
            <person name="Scott J."/>
            <person name="Pierce K.A."/>
            <person name="Xavier R.J."/>
            <person name="Alm E.J."/>
        </authorList>
    </citation>
    <scope>NUCLEOTIDE SEQUENCE [LARGE SCALE GENOMIC DNA]</scope>
    <source>
        <strain evidence="5 8">BIOML-A2</strain>
        <strain evidence="4 7">BIOML-A6</strain>
    </source>
</reference>
<keyword evidence="3" id="KW-0378">Hydrolase</keyword>
<dbReference type="AlphaFoldDB" id="A0A174F6I5"/>
<keyword evidence="8" id="KW-1185">Reference proteome</keyword>
<dbReference type="EMBL" id="VWAG01000007">
    <property type="protein sequence ID" value="KAA5258769.1"/>
    <property type="molecule type" value="Genomic_DNA"/>
</dbReference>
<dbReference type="SUPFAM" id="SSF51445">
    <property type="entry name" value="(Trans)glycosidases"/>
    <property type="match status" value="1"/>
</dbReference>
<name>A0A174F6I5_9BACE</name>
<keyword evidence="3" id="KW-0326">Glycosidase</keyword>
<evidence type="ECO:0000313" key="8">
    <source>
        <dbReference type="Proteomes" id="UP000440198"/>
    </source>
</evidence>
<dbReference type="STRING" id="338188.ERS852397_02065"/>
<dbReference type="InterPro" id="IPR039514">
    <property type="entry name" value="6GAL-like"/>
</dbReference>
<gene>
    <name evidence="3" type="ORF">ERS852397_02065</name>
    <name evidence="5" type="ORF">F2Z09_05870</name>
    <name evidence="4" type="ORF">F2Z22_07355</name>
</gene>
<dbReference type="EMBL" id="CYZH01000009">
    <property type="protein sequence ID" value="CUO45157.1"/>
    <property type="molecule type" value="Genomic_DNA"/>
</dbReference>
<organism evidence="3 6">
    <name type="scientific">Bacteroides finegoldii</name>
    <dbReference type="NCBI Taxonomy" id="338188"/>
    <lineage>
        <taxon>Bacteria</taxon>
        <taxon>Pseudomonadati</taxon>
        <taxon>Bacteroidota</taxon>
        <taxon>Bacteroidia</taxon>
        <taxon>Bacteroidales</taxon>
        <taxon>Bacteroidaceae</taxon>
        <taxon>Bacteroides</taxon>
    </lineage>
</organism>
<dbReference type="Proteomes" id="UP000421791">
    <property type="component" value="Unassembled WGS sequence"/>
</dbReference>
<reference evidence="3 6" key="1">
    <citation type="submission" date="2015-09" db="EMBL/GenBank/DDBJ databases">
        <authorList>
            <consortium name="Pathogen Informatics"/>
        </authorList>
    </citation>
    <scope>NUCLEOTIDE SEQUENCE [LARGE SCALE GENOMIC DNA]</scope>
    <source>
        <strain evidence="3 6">2789STDY5608840</strain>
    </source>
</reference>
<evidence type="ECO:0000313" key="4">
    <source>
        <dbReference type="EMBL" id="KAA5231213.1"/>
    </source>
</evidence>
<feature type="signal peptide" evidence="1">
    <location>
        <begin position="1"/>
        <end position="20"/>
    </location>
</feature>